<dbReference type="Gene3D" id="3.90.190.20">
    <property type="entry name" value="Mur ligase, C-terminal domain"/>
    <property type="match status" value="1"/>
</dbReference>
<evidence type="ECO:0000313" key="21">
    <source>
        <dbReference type="EMBL" id="MFC7320356.1"/>
    </source>
</evidence>
<name>A0ABW2K2V8_9BACI</name>
<organism evidence="21 22">
    <name type="scientific">Halobacillus campisalis</name>
    <dbReference type="NCBI Taxonomy" id="435909"/>
    <lineage>
        <taxon>Bacteria</taxon>
        <taxon>Bacillati</taxon>
        <taxon>Bacillota</taxon>
        <taxon>Bacilli</taxon>
        <taxon>Bacillales</taxon>
        <taxon>Bacillaceae</taxon>
        <taxon>Halobacillus</taxon>
    </lineage>
</organism>
<evidence type="ECO:0000256" key="15">
    <source>
        <dbReference type="ARBA" id="ARBA00032324"/>
    </source>
</evidence>
<keyword evidence="22" id="KW-1185">Reference proteome</keyword>
<dbReference type="PANTHER" id="PTHR43692:SF1">
    <property type="entry name" value="UDP-N-ACETYLMURAMOYLALANINE--D-GLUTAMATE LIGASE"/>
    <property type="match status" value="1"/>
</dbReference>
<keyword evidence="17 18" id="KW-0132">Cell division</keyword>
<dbReference type="Proteomes" id="UP001596494">
    <property type="component" value="Unassembled WGS sequence"/>
</dbReference>
<dbReference type="InterPro" id="IPR004101">
    <property type="entry name" value="Mur_ligase_C"/>
</dbReference>
<evidence type="ECO:0000256" key="4">
    <source>
        <dbReference type="ARBA" id="ARBA00010416"/>
    </source>
</evidence>
<dbReference type="SUPFAM" id="SSF51984">
    <property type="entry name" value="MurCD N-terminal domain"/>
    <property type="match status" value="1"/>
</dbReference>
<keyword evidence="12 17" id="KW-0573">Peptidoglycan synthesis</keyword>
<keyword evidence="10 17" id="KW-0067">ATP-binding</keyword>
<protein>
    <recommendedName>
        <fullName evidence="6 17">UDP-N-acetylmuramoylalanine--D-glutamate ligase</fullName>
        <ecNumber evidence="5 17">6.3.2.9</ecNumber>
    </recommendedName>
    <alternativeName>
        <fullName evidence="15 17">D-glutamic acid-adding enzyme</fullName>
    </alternativeName>
    <alternativeName>
        <fullName evidence="14 17">UDP-N-acetylmuramoyl-L-alanyl-D-glutamate synthetase</fullName>
    </alternativeName>
</protein>
<feature type="domain" description="Mur ligase C-terminal" evidence="19">
    <location>
        <begin position="313"/>
        <end position="426"/>
    </location>
</feature>
<dbReference type="RefSeq" id="WP_289214036.1">
    <property type="nucleotide sequence ID" value="NZ_JAPVRC010000001.1"/>
</dbReference>
<evidence type="ECO:0000256" key="9">
    <source>
        <dbReference type="ARBA" id="ARBA00022741"/>
    </source>
</evidence>
<comment type="similarity">
    <text evidence="4 17">Belongs to the MurCDEF family.</text>
</comment>
<comment type="subcellular location">
    <subcellularLocation>
        <location evidence="2 17 18">Cytoplasm</location>
    </subcellularLocation>
</comment>
<reference evidence="22" key="1">
    <citation type="journal article" date="2019" name="Int. J. Syst. Evol. Microbiol.">
        <title>The Global Catalogue of Microorganisms (GCM) 10K type strain sequencing project: providing services to taxonomists for standard genome sequencing and annotation.</title>
        <authorList>
            <consortium name="The Broad Institute Genomics Platform"/>
            <consortium name="The Broad Institute Genome Sequencing Center for Infectious Disease"/>
            <person name="Wu L."/>
            <person name="Ma J."/>
        </authorList>
    </citation>
    <scope>NUCLEOTIDE SEQUENCE [LARGE SCALE GENOMIC DNA]</scope>
    <source>
        <strain evidence="22">CCUG 73951</strain>
    </source>
</reference>
<evidence type="ECO:0000256" key="2">
    <source>
        <dbReference type="ARBA" id="ARBA00004496"/>
    </source>
</evidence>
<evidence type="ECO:0000256" key="14">
    <source>
        <dbReference type="ARBA" id="ARBA00030398"/>
    </source>
</evidence>
<evidence type="ECO:0000313" key="22">
    <source>
        <dbReference type="Proteomes" id="UP001596494"/>
    </source>
</evidence>
<dbReference type="Pfam" id="PF21799">
    <property type="entry name" value="MurD-like_N"/>
    <property type="match status" value="1"/>
</dbReference>
<dbReference type="Pfam" id="PF08245">
    <property type="entry name" value="Mur_ligase_M"/>
    <property type="match status" value="1"/>
</dbReference>
<dbReference type="InterPro" id="IPR013221">
    <property type="entry name" value="Mur_ligase_cen"/>
</dbReference>
<dbReference type="InterPro" id="IPR036615">
    <property type="entry name" value="Mur_ligase_C_dom_sf"/>
</dbReference>
<evidence type="ECO:0000256" key="12">
    <source>
        <dbReference type="ARBA" id="ARBA00022984"/>
    </source>
</evidence>
<comment type="function">
    <text evidence="1 17 18">Cell wall formation. Catalyzes the addition of glutamate to the nucleotide precursor UDP-N-acetylmuramoyl-L-alanine (UMA).</text>
</comment>
<evidence type="ECO:0000256" key="5">
    <source>
        <dbReference type="ARBA" id="ARBA00012212"/>
    </source>
</evidence>
<keyword evidence="7 17" id="KW-0963">Cytoplasm</keyword>
<dbReference type="NCBIfam" id="TIGR01087">
    <property type="entry name" value="murD"/>
    <property type="match status" value="1"/>
</dbReference>
<evidence type="ECO:0000256" key="11">
    <source>
        <dbReference type="ARBA" id="ARBA00022960"/>
    </source>
</evidence>
<keyword evidence="13 17" id="KW-0961">Cell wall biogenesis/degradation</keyword>
<dbReference type="EC" id="6.3.2.9" evidence="5 17"/>
<dbReference type="InterPro" id="IPR036565">
    <property type="entry name" value="Mur-like_cat_sf"/>
</dbReference>
<dbReference type="HAMAP" id="MF_00639">
    <property type="entry name" value="MurD"/>
    <property type="match status" value="1"/>
</dbReference>
<keyword evidence="9 17" id="KW-0547">Nucleotide-binding</keyword>
<evidence type="ECO:0000256" key="13">
    <source>
        <dbReference type="ARBA" id="ARBA00023316"/>
    </source>
</evidence>
<dbReference type="Gene3D" id="3.40.50.720">
    <property type="entry name" value="NAD(P)-binding Rossmann-like Domain"/>
    <property type="match status" value="1"/>
</dbReference>
<evidence type="ECO:0000256" key="16">
    <source>
        <dbReference type="ARBA" id="ARBA00047632"/>
    </source>
</evidence>
<dbReference type="GO" id="GO:0008764">
    <property type="term" value="F:UDP-N-acetylmuramoylalanine-D-glutamate ligase activity"/>
    <property type="evidence" value="ECO:0007669"/>
    <property type="project" value="UniProtKB-EC"/>
</dbReference>
<comment type="catalytic activity">
    <reaction evidence="16 17 18">
        <text>UDP-N-acetyl-alpha-D-muramoyl-L-alanine + D-glutamate + ATP = UDP-N-acetyl-alpha-D-muramoyl-L-alanyl-D-glutamate + ADP + phosphate + H(+)</text>
        <dbReference type="Rhea" id="RHEA:16429"/>
        <dbReference type="ChEBI" id="CHEBI:15378"/>
        <dbReference type="ChEBI" id="CHEBI:29986"/>
        <dbReference type="ChEBI" id="CHEBI:30616"/>
        <dbReference type="ChEBI" id="CHEBI:43474"/>
        <dbReference type="ChEBI" id="CHEBI:83898"/>
        <dbReference type="ChEBI" id="CHEBI:83900"/>
        <dbReference type="ChEBI" id="CHEBI:456216"/>
        <dbReference type="EC" id="6.3.2.9"/>
    </reaction>
</comment>
<evidence type="ECO:0000256" key="6">
    <source>
        <dbReference type="ARBA" id="ARBA00015655"/>
    </source>
</evidence>
<feature type="domain" description="Mur ligase central" evidence="20">
    <location>
        <begin position="118"/>
        <end position="291"/>
    </location>
</feature>
<evidence type="ECO:0000256" key="1">
    <source>
        <dbReference type="ARBA" id="ARBA00002734"/>
    </source>
</evidence>
<evidence type="ECO:0000259" key="19">
    <source>
        <dbReference type="Pfam" id="PF02875"/>
    </source>
</evidence>
<evidence type="ECO:0000256" key="10">
    <source>
        <dbReference type="ARBA" id="ARBA00022840"/>
    </source>
</evidence>
<evidence type="ECO:0000256" key="18">
    <source>
        <dbReference type="RuleBase" id="RU003664"/>
    </source>
</evidence>
<dbReference type="Pfam" id="PF02875">
    <property type="entry name" value="Mur_ligase_C"/>
    <property type="match status" value="1"/>
</dbReference>
<dbReference type="SUPFAM" id="SSF53244">
    <property type="entry name" value="MurD-like peptide ligases, peptide-binding domain"/>
    <property type="match status" value="1"/>
</dbReference>
<dbReference type="PANTHER" id="PTHR43692">
    <property type="entry name" value="UDP-N-ACETYLMURAMOYLALANINE--D-GLUTAMATE LIGASE"/>
    <property type="match status" value="1"/>
</dbReference>
<evidence type="ECO:0000256" key="3">
    <source>
        <dbReference type="ARBA" id="ARBA00004752"/>
    </source>
</evidence>
<proteinExistence type="inferred from homology"/>
<dbReference type="SUPFAM" id="SSF53623">
    <property type="entry name" value="MurD-like peptide ligases, catalytic domain"/>
    <property type="match status" value="1"/>
</dbReference>
<gene>
    <name evidence="17 21" type="primary">murD</name>
    <name evidence="21" type="ORF">ACFQMN_05650</name>
</gene>
<keyword evidence="17 18" id="KW-0131">Cell cycle</keyword>
<keyword evidence="11 17" id="KW-0133">Cell shape</keyword>
<keyword evidence="8 17" id="KW-0436">Ligase</keyword>
<dbReference type="Gene3D" id="3.40.1190.10">
    <property type="entry name" value="Mur-like, catalytic domain"/>
    <property type="match status" value="1"/>
</dbReference>
<feature type="binding site" evidence="17">
    <location>
        <begin position="120"/>
        <end position="126"/>
    </location>
    <ligand>
        <name>ATP</name>
        <dbReference type="ChEBI" id="CHEBI:30616"/>
    </ligand>
</feature>
<dbReference type="InterPro" id="IPR005762">
    <property type="entry name" value="MurD"/>
</dbReference>
<evidence type="ECO:0000259" key="20">
    <source>
        <dbReference type="Pfam" id="PF08245"/>
    </source>
</evidence>
<evidence type="ECO:0000256" key="17">
    <source>
        <dbReference type="HAMAP-Rule" id="MF_00639"/>
    </source>
</evidence>
<evidence type="ECO:0000256" key="8">
    <source>
        <dbReference type="ARBA" id="ARBA00022598"/>
    </source>
</evidence>
<dbReference type="EMBL" id="JBHTBY010000006">
    <property type="protein sequence ID" value="MFC7320356.1"/>
    <property type="molecule type" value="Genomic_DNA"/>
</dbReference>
<sequence length="449" mass="49302">MKSLDPKTFQYRNVLVLGLAKSGKAAAELLLDSGIKVTINDLKADENSVDIKKFKERGARVVTGSHPLELLNDIDLLVKNPGIPYENPMVAEAEKRQIPIVTEIELSGFLHDGNLIGVTGSNGKTTTTTLIHEFLKEDEQPASIAGNIGEVACEVARSTADEETMVVELSSFQLLGTETFSPNVAVWLNLFDAHLDYHHTAANYHKAKAKIAANQSERDYLVYNADDSAILNFLPSFASQLVPFSLQGKVEGAWSDEEWVYFKDEPVVKRRDIVLVGEHNLANILAAVAAVKVSGITNEAIVKVLTSFGGVEHRLEFVTKKNGVYFYNDSKATNILATSYALKAFDQPIILLAGGLDRGNQFDELVEKLGNVKAMVLFGETAEKISLAGMQAGVQHISTVNNMKEAVEEAYQISTSEDVILLSPACASWDQYRTFEERGHMFKEAVHKL</sequence>
<evidence type="ECO:0000256" key="7">
    <source>
        <dbReference type="ARBA" id="ARBA00022490"/>
    </source>
</evidence>
<comment type="caution">
    <text evidence="21">The sequence shown here is derived from an EMBL/GenBank/DDBJ whole genome shotgun (WGS) entry which is preliminary data.</text>
</comment>
<comment type="pathway">
    <text evidence="3 17 18">Cell wall biogenesis; peptidoglycan biosynthesis.</text>
</comment>
<accession>A0ABW2K2V8</accession>